<evidence type="ECO:0000256" key="3">
    <source>
        <dbReference type="ARBA" id="ARBA00023027"/>
    </source>
</evidence>
<keyword evidence="7" id="KW-0670">Pyruvate</keyword>
<sequence length="343" mass="38055">MAVSVRVLCVVPQSERTMKMRPSTWQALQRRWTTVANETDRRWTSDELAERISGVDAVLTGWGAPPFTEAVWARADKLRLIVHMAGSVKFLFPDDIVPRFCIPRGVTVVSCAQALAVNVAEMTIALMVLAARRLFDHIAAYRERGVWRDKALPTNFPTLNGSTVGIIGASRVGREVIRLLRAFHDVHILLADPYVTEEQARHLGAELVGLEALFAQSDFISLHAPLTPQTVGMVGERHFALMKDGAIFINTARGKLVDTDALVQALQRRPLVAVLDVTDPEPLPADHPLRFLPNCYITPHIAGAGVYGYWQIGEMTLKALTDFFERGVRPEGTVDWALYDILA</sequence>
<keyword evidence="3" id="KW-0520">NAD</keyword>
<dbReference type="InterPro" id="IPR006139">
    <property type="entry name" value="D-isomer_2_OHA_DH_cat_dom"/>
</dbReference>
<dbReference type="InterPro" id="IPR006140">
    <property type="entry name" value="D-isomer_DH_NAD-bd"/>
</dbReference>
<comment type="similarity">
    <text evidence="1 4">Belongs to the D-isomer specific 2-hydroxyacid dehydrogenase family.</text>
</comment>
<proteinExistence type="inferred from homology"/>
<evidence type="ECO:0000313" key="8">
    <source>
        <dbReference type="Proteomes" id="UP000236173"/>
    </source>
</evidence>
<dbReference type="Gene3D" id="3.40.50.720">
    <property type="entry name" value="NAD(P)-binding Rossmann-like Domain"/>
    <property type="match status" value="2"/>
</dbReference>
<dbReference type="InterPro" id="IPR029753">
    <property type="entry name" value="D-isomer_DH_CS"/>
</dbReference>
<dbReference type="SUPFAM" id="SSF52283">
    <property type="entry name" value="Formate/glycerate dehydrogenase catalytic domain-like"/>
    <property type="match status" value="1"/>
</dbReference>
<name>A0A2H5X8Q8_9BACT</name>
<dbReference type="PANTHER" id="PTHR42789">
    <property type="entry name" value="D-ISOMER SPECIFIC 2-HYDROXYACID DEHYDROGENASE FAMILY PROTEIN (AFU_ORTHOLOGUE AFUA_6G10090)"/>
    <property type="match status" value="1"/>
</dbReference>
<dbReference type="CDD" id="cd12167">
    <property type="entry name" value="2-Hacid_dh_8"/>
    <property type="match status" value="1"/>
</dbReference>
<dbReference type="GO" id="GO:0016618">
    <property type="term" value="F:hydroxypyruvate reductase [NAD(P)H] activity"/>
    <property type="evidence" value="ECO:0007669"/>
    <property type="project" value="UniProtKB-EC"/>
</dbReference>
<dbReference type="GO" id="GO:0051287">
    <property type="term" value="F:NAD binding"/>
    <property type="evidence" value="ECO:0007669"/>
    <property type="project" value="InterPro"/>
</dbReference>
<feature type="domain" description="D-isomer specific 2-hydroxyacid dehydrogenase catalytic" evidence="5">
    <location>
        <begin position="21"/>
        <end position="324"/>
    </location>
</feature>
<dbReference type="InterPro" id="IPR050857">
    <property type="entry name" value="D-2-hydroxyacid_DH"/>
</dbReference>
<dbReference type="PROSITE" id="PS00670">
    <property type="entry name" value="D_2_HYDROXYACID_DH_2"/>
    <property type="match status" value="1"/>
</dbReference>
<evidence type="ECO:0000256" key="1">
    <source>
        <dbReference type="ARBA" id="ARBA00005854"/>
    </source>
</evidence>
<organism evidence="7 8">
    <name type="scientific">Candidatus Fervidibacter japonicus</name>
    <dbReference type="NCBI Taxonomy" id="2035412"/>
    <lineage>
        <taxon>Bacteria</taxon>
        <taxon>Candidatus Fervidibacterota</taxon>
        <taxon>Candidatus Fervidibacter</taxon>
    </lineage>
</organism>
<evidence type="ECO:0000259" key="6">
    <source>
        <dbReference type="Pfam" id="PF02826"/>
    </source>
</evidence>
<protein>
    <submittedName>
        <fullName evidence="7">Hydroxypyruvate reductase</fullName>
        <ecNumber evidence="7">1.1.1.81</ecNumber>
    </submittedName>
</protein>
<dbReference type="EMBL" id="BEHT01000001">
    <property type="protein sequence ID" value="GBC97534.1"/>
    <property type="molecule type" value="Genomic_DNA"/>
</dbReference>
<dbReference type="PROSITE" id="PS00671">
    <property type="entry name" value="D_2_HYDROXYACID_DH_3"/>
    <property type="match status" value="1"/>
</dbReference>
<dbReference type="Pfam" id="PF02826">
    <property type="entry name" value="2-Hacid_dh_C"/>
    <property type="match status" value="1"/>
</dbReference>
<evidence type="ECO:0000256" key="4">
    <source>
        <dbReference type="RuleBase" id="RU003719"/>
    </source>
</evidence>
<evidence type="ECO:0000259" key="5">
    <source>
        <dbReference type="Pfam" id="PF00389"/>
    </source>
</evidence>
<keyword evidence="2 4" id="KW-0560">Oxidoreductase</keyword>
<gene>
    <name evidence="7" type="ORF">HRbin17_00021</name>
</gene>
<reference evidence="8" key="1">
    <citation type="submission" date="2017-09" db="EMBL/GenBank/DDBJ databases">
        <title>Metaegenomics of thermophilic ammonia-oxidizing enrichment culture.</title>
        <authorList>
            <person name="Kato S."/>
            <person name="Suzuki K."/>
        </authorList>
    </citation>
    <scope>NUCLEOTIDE SEQUENCE [LARGE SCALE GENOMIC DNA]</scope>
</reference>
<comment type="caution">
    <text evidence="7">The sequence shown here is derived from an EMBL/GenBank/DDBJ whole genome shotgun (WGS) entry which is preliminary data.</text>
</comment>
<dbReference type="EC" id="1.1.1.81" evidence="7"/>
<dbReference type="PANTHER" id="PTHR42789:SF1">
    <property type="entry name" value="D-ISOMER SPECIFIC 2-HYDROXYACID DEHYDROGENASE FAMILY PROTEIN (AFU_ORTHOLOGUE AFUA_6G10090)"/>
    <property type="match status" value="1"/>
</dbReference>
<dbReference type="SUPFAM" id="SSF51735">
    <property type="entry name" value="NAD(P)-binding Rossmann-fold domains"/>
    <property type="match status" value="1"/>
</dbReference>
<dbReference type="InterPro" id="IPR036291">
    <property type="entry name" value="NAD(P)-bd_dom_sf"/>
</dbReference>
<dbReference type="Proteomes" id="UP000236173">
    <property type="component" value="Unassembled WGS sequence"/>
</dbReference>
<dbReference type="AlphaFoldDB" id="A0A2H5X8Q8"/>
<evidence type="ECO:0000313" key="7">
    <source>
        <dbReference type="EMBL" id="GBC97534.1"/>
    </source>
</evidence>
<feature type="domain" description="D-isomer specific 2-hydroxyacid dehydrogenase NAD-binding" evidence="6">
    <location>
        <begin position="125"/>
        <end position="302"/>
    </location>
</feature>
<dbReference type="Pfam" id="PF00389">
    <property type="entry name" value="2-Hacid_dh"/>
    <property type="match status" value="1"/>
</dbReference>
<accession>A0A2H5X8Q8</accession>
<evidence type="ECO:0000256" key="2">
    <source>
        <dbReference type="ARBA" id="ARBA00023002"/>
    </source>
</evidence>